<dbReference type="KEGG" id="sphk:SKP52_24140"/>
<organism evidence="2 3">
    <name type="scientific">Sphingopyxis fribergensis</name>
    <dbReference type="NCBI Taxonomy" id="1515612"/>
    <lineage>
        <taxon>Bacteria</taxon>
        <taxon>Pseudomonadati</taxon>
        <taxon>Pseudomonadota</taxon>
        <taxon>Alphaproteobacteria</taxon>
        <taxon>Sphingomonadales</taxon>
        <taxon>Sphingomonadaceae</taxon>
        <taxon>Sphingopyxis</taxon>
    </lineage>
</organism>
<reference evidence="2 3" key="1">
    <citation type="journal article" date="2015" name="Int. J. Syst. Evol. Microbiol.">
        <title>Description of Sphingopyxis fribergensis sp. nov. - a soil bacterium with the ability to degrade styrene and phenylacetic acid.</title>
        <authorList>
            <person name="Oelschlagel M."/>
            <person name="Ruckert C."/>
            <person name="Kalinowski J."/>
            <person name="Schmidt G."/>
            <person name="Schlomann M."/>
            <person name="Tischler D."/>
        </authorList>
    </citation>
    <scope>NUCLEOTIDE SEQUENCE [LARGE SCALE GENOMIC DNA]</scope>
    <source>
        <strain evidence="2 3">Kp5.2</strain>
        <plasmid evidence="2">pSfKp5.2</plasmid>
    </source>
</reference>
<proteinExistence type="predicted"/>
<dbReference type="HOGENOM" id="CLU_126585_0_0_5"/>
<geneLocation type="plasmid" evidence="2 3">
    <name>pSfKp5.2</name>
</geneLocation>
<dbReference type="EMBL" id="CP009123">
    <property type="protein sequence ID" value="AJA11670.1"/>
    <property type="molecule type" value="Genomic_DNA"/>
</dbReference>
<protein>
    <submittedName>
        <fullName evidence="2">Uncharacterized protein</fullName>
    </submittedName>
</protein>
<keyword evidence="3" id="KW-1185">Reference proteome</keyword>
<feature type="region of interest" description="Disordered" evidence="1">
    <location>
        <begin position="149"/>
        <end position="183"/>
    </location>
</feature>
<evidence type="ECO:0000256" key="1">
    <source>
        <dbReference type="SAM" id="MobiDB-lite"/>
    </source>
</evidence>
<dbReference type="Proteomes" id="UP000030907">
    <property type="component" value="Plasmid pSfKp5.2"/>
</dbReference>
<sequence length="183" mass="19776">MPDCAFASIVIGGRVSADDFITLCHLIVCEGLSREEDGEEFSPELRSEGQPLRLFDHQAIGGRFGALEEWCEDRGLPFTRTCAGYPGGWRAERVVFTGRGPVEDYPADNDGNVVATSETVKAHEHISTLRAWFAAAEFKIPPLVITSEDVTSPRDISRASAGREESGGGGGEHRSQLQKGPAT</sequence>
<evidence type="ECO:0000313" key="2">
    <source>
        <dbReference type="EMBL" id="AJA11670.1"/>
    </source>
</evidence>
<dbReference type="AlphaFoldDB" id="A0A0A7PNU7"/>
<evidence type="ECO:0000313" key="3">
    <source>
        <dbReference type="Proteomes" id="UP000030907"/>
    </source>
</evidence>
<gene>
    <name evidence="2" type="ORF">SKP52_24140</name>
</gene>
<accession>A0A0A7PNU7</accession>
<feature type="compositionally biased region" description="Basic and acidic residues" evidence="1">
    <location>
        <begin position="151"/>
        <end position="175"/>
    </location>
</feature>
<name>A0A0A7PNU7_9SPHN</name>
<keyword evidence="2" id="KW-0614">Plasmid</keyword>